<feature type="domain" description="Centromere protein J C-terminal" evidence="3">
    <location>
        <begin position="234"/>
        <end position="264"/>
    </location>
</feature>
<proteinExistence type="inferred from homology"/>
<dbReference type="InterPro" id="IPR047002">
    <property type="entry name" value="Tcp10_C_sf"/>
</dbReference>
<feature type="domain" description="Centromere protein J C-terminal" evidence="3">
    <location>
        <begin position="94"/>
        <end position="125"/>
    </location>
</feature>
<dbReference type="GO" id="GO:0005813">
    <property type="term" value="C:centrosome"/>
    <property type="evidence" value="ECO:0007669"/>
    <property type="project" value="TreeGrafter"/>
</dbReference>
<comment type="similarity">
    <text evidence="1">Belongs to the TCP10 family.</text>
</comment>
<reference evidence="4" key="1">
    <citation type="submission" date="2025-08" db="UniProtKB">
        <authorList>
            <consortium name="Ensembl"/>
        </authorList>
    </citation>
    <scope>IDENTIFICATION</scope>
</reference>
<sequence>MNSQNLELREQIRTLEKLRLSAWKAQKDQDKTASNNKSGTLSVNQAEKQINSPEGQVQRRSLPPAVSGLGSDTSPDTADALKIDAGVASVAELCKEITHADGKVERVLSDGVRLILFPNGTRKEVLANGTMIITFFNGDVKEISNQQVVYYYASAQTTHTTFPDGTELLQFPNSQTEKLYPDGRKEILFPDHTLKTLHPDGTEESVLQDGTIIRDGSKELMFVNGERELHTSQSRKRIYIDGTIKTVFSDGRQETRYSSGRLRIKDPDGNIVMDTANGITSKKHDEHCGHCALTHITVQVETNQADK</sequence>
<dbReference type="Ensembl" id="ENSDCDT00010031175.1">
    <property type="protein sequence ID" value="ENSDCDP00010025167.1"/>
    <property type="gene ID" value="ENSDCDG00010015993.1"/>
</dbReference>
<dbReference type="Proteomes" id="UP000694580">
    <property type="component" value="Unplaced"/>
</dbReference>
<evidence type="ECO:0000313" key="5">
    <source>
        <dbReference type="Proteomes" id="UP000694580"/>
    </source>
</evidence>
<feature type="domain" description="Centromere protein J C-terminal" evidence="3">
    <location>
        <begin position="163"/>
        <end position="191"/>
    </location>
</feature>
<dbReference type="GO" id="GO:0015631">
    <property type="term" value="F:tubulin binding"/>
    <property type="evidence" value="ECO:0007669"/>
    <property type="project" value="TreeGrafter"/>
</dbReference>
<keyword evidence="5" id="KW-1185">Reference proteome</keyword>
<organism evidence="4 5">
    <name type="scientific">Denticeps clupeoides</name>
    <name type="common">denticle herring</name>
    <dbReference type="NCBI Taxonomy" id="299321"/>
    <lineage>
        <taxon>Eukaryota</taxon>
        <taxon>Metazoa</taxon>
        <taxon>Chordata</taxon>
        <taxon>Craniata</taxon>
        <taxon>Vertebrata</taxon>
        <taxon>Euteleostomi</taxon>
        <taxon>Actinopterygii</taxon>
        <taxon>Neopterygii</taxon>
        <taxon>Teleostei</taxon>
        <taxon>Clupei</taxon>
        <taxon>Clupeiformes</taxon>
        <taxon>Denticipitoidei</taxon>
        <taxon>Denticipitidae</taxon>
        <taxon>Denticeps</taxon>
    </lineage>
</organism>
<dbReference type="Gene3D" id="2.60.450.20">
    <property type="match status" value="1"/>
</dbReference>
<protein>
    <recommendedName>
        <fullName evidence="3">Centromere protein J C-terminal domain-containing protein</fullName>
    </recommendedName>
</protein>
<dbReference type="AlphaFoldDB" id="A0AAY4BX40"/>
<evidence type="ECO:0000313" key="4">
    <source>
        <dbReference type="Ensembl" id="ENSDCDP00010025167.1"/>
    </source>
</evidence>
<dbReference type="InterPro" id="IPR026581">
    <property type="entry name" value="TCP10L/CENPJ"/>
</dbReference>
<dbReference type="GO" id="GO:0005814">
    <property type="term" value="C:centriole"/>
    <property type="evidence" value="ECO:0007669"/>
    <property type="project" value="TreeGrafter"/>
</dbReference>
<dbReference type="InterPro" id="IPR009852">
    <property type="entry name" value="CENPJ_C_dom"/>
</dbReference>
<name>A0AAY4BX40_9TELE</name>
<feature type="compositionally biased region" description="Polar residues" evidence="2">
    <location>
        <begin position="32"/>
        <end position="59"/>
    </location>
</feature>
<dbReference type="GO" id="GO:0061511">
    <property type="term" value="P:centriole elongation"/>
    <property type="evidence" value="ECO:0007669"/>
    <property type="project" value="TreeGrafter"/>
</dbReference>
<dbReference type="GeneTree" id="ENSGT00530000063927"/>
<gene>
    <name evidence="4" type="primary">cenpj</name>
</gene>
<dbReference type="PANTHER" id="PTHR10331:SF6">
    <property type="entry name" value="SPINDLE ASSEMBLY ABNORMAL 4"/>
    <property type="match status" value="1"/>
</dbReference>
<evidence type="ECO:0000256" key="2">
    <source>
        <dbReference type="SAM" id="MobiDB-lite"/>
    </source>
</evidence>
<dbReference type="PANTHER" id="PTHR10331">
    <property type="entry name" value="T COMPLEX PROTEIN 10"/>
    <property type="match status" value="1"/>
</dbReference>
<evidence type="ECO:0000256" key="1">
    <source>
        <dbReference type="ARBA" id="ARBA00005627"/>
    </source>
</evidence>
<feature type="region of interest" description="Disordered" evidence="2">
    <location>
        <begin position="25"/>
        <end position="74"/>
    </location>
</feature>
<dbReference type="GO" id="GO:0060271">
    <property type="term" value="P:cilium assembly"/>
    <property type="evidence" value="ECO:0007669"/>
    <property type="project" value="TreeGrafter"/>
</dbReference>
<reference evidence="4" key="2">
    <citation type="submission" date="2025-09" db="UniProtKB">
        <authorList>
            <consortium name="Ensembl"/>
        </authorList>
    </citation>
    <scope>IDENTIFICATION</scope>
</reference>
<evidence type="ECO:0000259" key="3">
    <source>
        <dbReference type="Pfam" id="PF07202"/>
    </source>
</evidence>
<accession>A0AAY4BX40</accession>
<dbReference type="Pfam" id="PF07202">
    <property type="entry name" value="Tcp10_C"/>
    <property type="match status" value="3"/>
</dbReference>